<keyword evidence="2" id="KW-0812">Transmembrane</keyword>
<organism evidence="3 4">
    <name type="scientific">Nonomuraea recticatena</name>
    <dbReference type="NCBI Taxonomy" id="46178"/>
    <lineage>
        <taxon>Bacteria</taxon>
        <taxon>Bacillati</taxon>
        <taxon>Actinomycetota</taxon>
        <taxon>Actinomycetes</taxon>
        <taxon>Streptosporangiales</taxon>
        <taxon>Streptosporangiaceae</taxon>
        <taxon>Nonomuraea</taxon>
    </lineage>
</organism>
<comment type="caution">
    <text evidence="3">The sequence shown here is derived from an EMBL/GenBank/DDBJ whole genome shotgun (WGS) entry which is preliminary data.</text>
</comment>
<feature type="region of interest" description="Disordered" evidence="1">
    <location>
        <begin position="73"/>
        <end position="100"/>
    </location>
</feature>
<keyword evidence="2" id="KW-1133">Transmembrane helix</keyword>
<feature type="compositionally biased region" description="Gly residues" evidence="1">
    <location>
        <begin position="73"/>
        <end position="86"/>
    </location>
</feature>
<feature type="compositionally biased region" description="Low complexity" evidence="1">
    <location>
        <begin position="87"/>
        <end position="97"/>
    </location>
</feature>
<dbReference type="EMBL" id="BAAATE010000002">
    <property type="protein sequence ID" value="GAA2647963.1"/>
    <property type="molecule type" value="Genomic_DNA"/>
</dbReference>
<keyword evidence="2" id="KW-0472">Membrane</keyword>
<feature type="transmembrane region" description="Helical" evidence="2">
    <location>
        <begin position="28"/>
        <end position="48"/>
    </location>
</feature>
<gene>
    <name evidence="3" type="ORF">GCM10010412_011920</name>
</gene>
<proteinExistence type="predicted"/>
<dbReference type="Proteomes" id="UP001501666">
    <property type="component" value="Unassembled WGS sequence"/>
</dbReference>
<evidence type="ECO:0000313" key="4">
    <source>
        <dbReference type="Proteomes" id="UP001501666"/>
    </source>
</evidence>
<evidence type="ECO:0000256" key="2">
    <source>
        <dbReference type="SAM" id="Phobius"/>
    </source>
</evidence>
<name>A0ABP6DLJ6_9ACTN</name>
<evidence type="ECO:0008006" key="5">
    <source>
        <dbReference type="Google" id="ProtNLM"/>
    </source>
</evidence>
<sequence length="180" mass="17956">MSKENVVLDQSPFEEQFQARPRPRASKLTLGLGAGLVLVVGVIIGIQAQKTLGAPVSAAGLAGLAGQPGARLGYGGQPAAGQGRQGQQGQPGQQGQRGMLGGATVGTVEKVDKDKVILKAADGSSITVKTTAETAVRVTKEGEVADLVAGTTVVVQGDKGEDGSVNATSISQGGGTGARR</sequence>
<keyword evidence="4" id="KW-1185">Reference proteome</keyword>
<feature type="region of interest" description="Disordered" evidence="1">
    <location>
        <begin position="157"/>
        <end position="180"/>
    </location>
</feature>
<evidence type="ECO:0000313" key="3">
    <source>
        <dbReference type="EMBL" id="GAA2647963.1"/>
    </source>
</evidence>
<evidence type="ECO:0000256" key="1">
    <source>
        <dbReference type="SAM" id="MobiDB-lite"/>
    </source>
</evidence>
<reference evidence="4" key="1">
    <citation type="journal article" date="2019" name="Int. J. Syst. Evol. Microbiol.">
        <title>The Global Catalogue of Microorganisms (GCM) 10K type strain sequencing project: providing services to taxonomists for standard genome sequencing and annotation.</title>
        <authorList>
            <consortium name="The Broad Institute Genomics Platform"/>
            <consortium name="The Broad Institute Genome Sequencing Center for Infectious Disease"/>
            <person name="Wu L."/>
            <person name="Ma J."/>
        </authorList>
    </citation>
    <scope>NUCLEOTIDE SEQUENCE [LARGE SCALE GENOMIC DNA]</scope>
    <source>
        <strain evidence="4">JCM 6835</strain>
    </source>
</reference>
<accession>A0ABP6DLJ6</accession>
<protein>
    <recommendedName>
        <fullName evidence="5">DUF5666 domain-containing protein</fullName>
    </recommendedName>
</protein>